<dbReference type="InterPro" id="IPR049026">
    <property type="entry name" value="Gp6-like_N"/>
</dbReference>
<sequence>MANRKISTTELDFDAIKVNLKTFLQGQTQFQDYDFEGAGLSILLDVLAYNTHYNALYTNLAVNEAFLDSASKRSSVVSLSKQLGYVPNSTTAATAIVDIVVSSTTTTPSSLLLPKYSALSTIIDGTTYNFYTLDDLVTVISGGTYTFSDISIKEGTPLTFRYEVGTTPQTQEFIIPNQNVDLSTLRVRVQSNSTSSIYVPYTYEPNILVVTPTSKMYSVDEIEGELYRVKFGNGILGLALETGNIVHLDYLTTTGVLANSARTFSYQGESLLGGIVSVVTTGVAFGGADIEDIESIRFNAPRSYTSQNRGVTIDDYKNIIMSNYTPVQSVNVWGGEDNDPPVYGKVFLCIKPNDAETLIQSEKDYIINNILGSRNIVSITPVIVDPTYLYISVESSVYYNPAFTINSALDIKTYVTNTIQTYNSNNLQHFDSIFRISNLASLIDKSENSIQSNITTIKLHRRIAPVYGVTSQYNIYLSNPIYYSGVAEEALLTSGFYINGSDSLHYMDDDGRGNVRLFYYVGNSKNFVNTSIGTIQHAQGIVKIPSLNITGLDATNAFDNLMFTFKPQSYDAISVRNQLIIINNEDINVNVIVNNVTAGGSKYTFASSRS</sequence>
<gene>
    <name evidence="5" type="ORF">UFOVP1666_42</name>
    <name evidence="2" type="ORF">UFOVP867_195</name>
    <name evidence="3" type="ORF">UFOVP913_4</name>
    <name evidence="4" type="ORF">UFOVP993_57</name>
</gene>
<organism evidence="5">
    <name type="scientific">uncultured Caudovirales phage</name>
    <dbReference type="NCBI Taxonomy" id="2100421"/>
    <lineage>
        <taxon>Viruses</taxon>
        <taxon>Duplodnaviria</taxon>
        <taxon>Heunggongvirae</taxon>
        <taxon>Uroviricota</taxon>
        <taxon>Caudoviricetes</taxon>
        <taxon>Peduoviridae</taxon>
        <taxon>Maltschvirus</taxon>
        <taxon>Maltschvirus maltsch</taxon>
    </lineage>
</organism>
<dbReference type="Pfam" id="PF21379">
    <property type="entry name" value="Gp6-like_1st"/>
    <property type="match status" value="1"/>
</dbReference>
<reference evidence="5" key="1">
    <citation type="submission" date="2020-05" db="EMBL/GenBank/DDBJ databases">
        <authorList>
            <person name="Chiriac C."/>
            <person name="Salcher M."/>
            <person name="Ghai R."/>
            <person name="Kavagutti S V."/>
        </authorList>
    </citation>
    <scope>NUCLEOTIDE SEQUENCE</scope>
</reference>
<name>A0A6J5T7F5_9CAUD</name>
<dbReference type="Gene3D" id="3.30.300.200">
    <property type="match status" value="1"/>
</dbReference>
<protein>
    <submittedName>
        <fullName evidence="5">Baseplate wedge subunit</fullName>
    </submittedName>
</protein>
<dbReference type="EMBL" id="LR796815">
    <property type="protein sequence ID" value="CAB4168159.1"/>
    <property type="molecule type" value="Genomic_DNA"/>
</dbReference>
<dbReference type="EMBL" id="LR796858">
    <property type="protein sequence ID" value="CAB4170361.1"/>
    <property type="molecule type" value="Genomic_DNA"/>
</dbReference>
<evidence type="ECO:0000313" key="3">
    <source>
        <dbReference type="EMBL" id="CAB4170361.1"/>
    </source>
</evidence>
<proteinExistence type="predicted"/>
<evidence type="ECO:0000313" key="4">
    <source>
        <dbReference type="EMBL" id="CAB4176785.1"/>
    </source>
</evidence>
<evidence type="ECO:0000259" key="1">
    <source>
        <dbReference type="Pfam" id="PF21379"/>
    </source>
</evidence>
<evidence type="ECO:0000313" key="5">
    <source>
        <dbReference type="EMBL" id="CAB4222991.1"/>
    </source>
</evidence>
<dbReference type="EMBL" id="LR796944">
    <property type="protein sequence ID" value="CAB4176785.1"/>
    <property type="molecule type" value="Genomic_DNA"/>
</dbReference>
<dbReference type="EMBL" id="LR797534">
    <property type="protein sequence ID" value="CAB4222991.1"/>
    <property type="molecule type" value="Genomic_DNA"/>
</dbReference>
<accession>A0A6J5T7F5</accession>
<evidence type="ECO:0000313" key="2">
    <source>
        <dbReference type="EMBL" id="CAB4168159.1"/>
    </source>
</evidence>
<feature type="domain" description="Baseplate wedge protein gp6-like N-terminal helical" evidence="1">
    <location>
        <begin position="13"/>
        <end position="85"/>
    </location>
</feature>